<keyword evidence="1" id="KW-0472">Membrane</keyword>
<feature type="transmembrane region" description="Helical" evidence="1">
    <location>
        <begin position="10"/>
        <end position="28"/>
    </location>
</feature>
<organism evidence="2 3">
    <name type="scientific">Alkaliphilus hydrothermalis</name>
    <dbReference type="NCBI Taxonomy" id="1482730"/>
    <lineage>
        <taxon>Bacteria</taxon>
        <taxon>Bacillati</taxon>
        <taxon>Bacillota</taxon>
        <taxon>Clostridia</taxon>
        <taxon>Peptostreptococcales</taxon>
        <taxon>Natronincolaceae</taxon>
        <taxon>Alkaliphilus</taxon>
    </lineage>
</organism>
<accession>A0ABS2NRX4</accession>
<evidence type="ECO:0000256" key="1">
    <source>
        <dbReference type="SAM" id="Phobius"/>
    </source>
</evidence>
<feature type="transmembrane region" description="Helical" evidence="1">
    <location>
        <begin position="34"/>
        <end position="51"/>
    </location>
</feature>
<keyword evidence="1" id="KW-0812">Transmembrane</keyword>
<comment type="caution">
    <text evidence="2">The sequence shown here is derived from an EMBL/GenBank/DDBJ whole genome shotgun (WGS) entry which is preliminary data.</text>
</comment>
<keyword evidence="3" id="KW-1185">Reference proteome</keyword>
<dbReference type="RefSeq" id="WP_204403245.1">
    <property type="nucleotide sequence ID" value="NZ_JAFBEE010000016.1"/>
</dbReference>
<proteinExistence type="predicted"/>
<evidence type="ECO:0000313" key="3">
    <source>
        <dbReference type="Proteomes" id="UP001314796"/>
    </source>
</evidence>
<keyword evidence="1" id="KW-1133">Transmembrane helix</keyword>
<gene>
    <name evidence="2" type="ORF">JOC73_002298</name>
</gene>
<reference evidence="2 3" key="1">
    <citation type="submission" date="2021-01" db="EMBL/GenBank/DDBJ databases">
        <title>Genomic Encyclopedia of Type Strains, Phase IV (KMG-IV): sequencing the most valuable type-strain genomes for metagenomic binning, comparative biology and taxonomic classification.</title>
        <authorList>
            <person name="Goeker M."/>
        </authorList>
    </citation>
    <scope>NUCLEOTIDE SEQUENCE [LARGE SCALE GENOMIC DNA]</scope>
    <source>
        <strain evidence="2 3">DSM 25890</strain>
    </source>
</reference>
<feature type="transmembrane region" description="Helical" evidence="1">
    <location>
        <begin position="58"/>
        <end position="79"/>
    </location>
</feature>
<sequence>MGATTEKGKLVSGISMLLYILVLTLKNLPIERGLVAPIVAGISMVLGAIFFKKELCMLWGVSTWVYGVAFLVLALLKILS</sequence>
<evidence type="ECO:0000313" key="2">
    <source>
        <dbReference type="EMBL" id="MBM7615724.1"/>
    </source>
</evidence>
<dbReference type="EMBL" id="JAFBEE010000016">
    <property type="protein sequence ID" value="MBM7615724.1"/>
    <property type="molecule type" value="Genomic_DNA"/>
</dbReference>
<name>A0ABS2NRX4_9FIRM</name>
<dbReference type="Proteomes" id="UP001314796">
    <property type="component" value="Unassembled WGS sequence"/>
</dbReference>
<protein>
    <submittedName>
        <fullName evidence="2">Uncharacterized protein</fullName>
    </submittedName>
</protein>